<feature type="transmembrane region" description="Helical" evidence="1">
    <location>
        <begin position="91"/>
        <end position="116"/>
    </location>
</feature>
<gene>
    <name evidence="2" type="ordered locus">VSAL_p320_20</name>
</gene>
<evidence type="ECO:0000313" key="2">
    <source>
        <dbReference type="EMBL" id="CAQ81951.1"/>
    </source>
</evidence>
<feature type="transmembrane region" description="Helical" evidence="1">
    <location>
        <begin position="6"/>
        <end position="26"/>
    </location>
</feature>
<keyword evidence="1" id="KW-0472">Membrane</keyword>
<name>B6ET62_ALISL</name>
<dbReference type="Proteomes" id="UP000001730">
    <property type="component" value="Plasmid pVSAL320"/>
</dbReference>
<keyword evidence="1" id="KW-1133">Transmembrane helix</keyword>
<dbReference type="KEGG" id="vsa:VSAL_p320_20"/>
<organism evidence="2 3">
    <name type="scientific">Aliivibrio salmonicida (strain LFI1238)</name>
    <name type="common">Vibrio salmonicida (strain LFI1238)</name>
    <dbReference type="NCBI Taxonomy" id="316275"/>
    <lineage>
        <taxon>Bacteria</taxon>
        <taxon>Pseudomonadati</taxon>
        <taxon>Pseudomonadota</taxon>
        <taxon>Gammaproteobacteria</taxon>
        <taxon>Vibrionales</taxon>
        <taxon>Vibrionaceae</taxon>
        <taxon>Aliivibrio</taxon>
    </lineage>
</organism>
<sequence length="181" mass="21034">MVISYSVVICYICFLAITCFYCRFNAQLSCLYFLFRAFFSVEKGSFPRVARPPITFIRKETEFLTASRFLSLFPPTQNNIKSQCQSKINGFHFCFFVLVIVDSGFIASLFFLWVTFHIVSQLPVNRFSPQPIGQGYINASRPCPIERWQEIEQSGDDEDENSLNHRKNSHDLLNSYQLNNH</sequence>
<keyword evidence="2" id="KW-0614">Plasmid</keyword>
<keyword evidence="1" id="KW-0812">Transmembrane</keyword>
<geneLocation type="plasmid" evidence="2 3">
    <name>pVSAL320</name>
</geneLocation>
<reference evidence="2 3" key="1">
    <citation type="journal article" date="2008" name="BMC Genomics">
        <title>The genome sequence of the fish pathogen Aliivibrio salmonicida strain LFI1238 shows extensive evidence of gene decay.</title>
        <authorList>
            <person name="Hjerde E."/>
            <person name="Lorentzen M.S."/>
            <person name="Holden M.T."/>
            <person name="Seeger K."/>
            <person name="Paulsen S."/>
            <person name="Bason N."/>
            <person name="Churcher C."/>
            <person name="Harris D."/>
            <person name="Norbertczak H."/>
            <person name="Quail M.A."/>
            <person name="Sanders S."/>
            <person name="Thurston S."/>
            <person name="Parkhill J."/>
            <person name="Willassen N.P."/>
            <person name="Thomson N.R."/>
        </authorList>
    </citation>
    <scope>NUCLEOTIDE SEQUENCE [LARGE SCALE GENOMIC DNA]</scope>
    <source>
        <strain evidence="2 3">LFI1238</strain>
    </source>
</reference>
<protein>
    <submittedName>
        <fullName evidence="2">Membrane protein</fullName>
    </submittedName>
</protein>
<evidence type="ECO:0000256" key="1">
    <source>
        <dbReference type="SAM" id="Phobius"/>
    </source>
</evidence>
<keyword evidence="3" id="KW-1185">Reference proteome</keyword>
<dbReference type="HOGENOM" id="CLU_1486092_0_0_6"/>
<dbReference type="EMBL" id="FM178382">
    <property type="protein sequence ID" value="CAQ81951.1"/>
    <property type="molecule type" value="Genomic_DNA"/>
</dbReference>
<accession>B6ET62</accession>
<evidence type="ECO:0000313" key="3">
    <source>
        <dbReference type="Proteomes" id="UP000001730"/>
    </source>
</evidence>
<proteinExistence type="predicted"/>
<dbReference type="AlphaFoldDB" id="B6ET62"/>